<dbReference type="EMBL" id="HBFQ01059943">
    <property type="protein sequence ID" value="CAD8868040.1"/>
    <property type="molecule type" value="Transcribed_RNA"/>
</dbReference>
<dbReference type="AlphaFoldDB" id="A0A7S1FIM3"/>
<evidence type="ECO:0000256" key="1">
    <source>
        <dbReference type="SAM" id="MobiDB-lite"/>
    </source>
</evidence>
<reference evidence="2" key="1">
    <citation type="submission" date="2021-01" db="EMBL/GenBank/DDBJ databases">
        <authorList>
            <person name="Corre E."/>
            <person name="Pelletier E."/>
            <person name="Niang G."/>
            <person name="Scheremetjew M."/>
            <person name="Finn R."/>
            <person name="Kale V."/>
            <person name="Holt S."/>
            <person name="Cochrane G."/>
            <person name="Meng A."/>
            <person name="Brown T."/>
            <person name="Cohen L."/>
        </authorList>
    </citation>
    <scope>NUCLEOTIDE SEQUENCE</scope>
</reference>
<protein>
    <submittedName>
        <fullName evidence="2">Uncharacterized protein</fullName>
    </submittedName>
</protein>
<gene>
    <name evidence="2" type="ORF">NSCI0253_LOCUS42396</name>
</gene>
<evidence type="ECO:0000313" key="2">
    <source>
        <dbReference type="EMBL" id="CAD8868040.1"/>
    </source>
</evidence>
<accession>A0A7S1FIM3</accession>
<organism evidence="2">
    <name type="scientific">Noctiluca scintillans</name>
    <name type="common">Sea sparkle</name>
    <name type="synonym">Red tide dinoflagellate</name>
    <dbReference type="NCBI Taxonomy" id="2966"/>
    <lineage>
        <taxon>Eukaryota</taxon>
        <taxon>Sar</taxon>
        <taxon>Alveolata</taxon>
        <taxon>Dinophyceae</taxon>
        <taxon>Noctilucales</taxon>
        <taxon>Noctilucaceae</taxon>
        <taxon>Noctiluca</taxon>
    </lineage>
</organism>
<feature type="region of interest" description="Disordered" evidence="1">
    <location>
        <begin position="58"/>
        <end position="81"/>
    </location>
</feature>
<name>A0A7S1FIM3_NOCSC</name>
<sequence length="187" mass="21487">MGTVLSQVQHDDDSSWIHCCVARKNVEPAFPEPCLIHAQTLRGSREQYDDQFRFNQKEHNFKRDDHSNSPRHSMRSGRGNSFHTVDVVNMDRFPDCDSNNHTISGATGGIDVSSSWHPHRSEVNQRSDGRLHVSRRLLDETDVKEYNLFSAAQPSCERNHINKSVPSASRHIQRRPYVIIQTKRSGR</sequence>
<proteinExistence type="predicted"/>
<feature type="compositionally biased region" description="Basic and acidic residues" evidence="1">
    <location>
        <begin position="58"/>
        <end position="68"/>
    </location>
</feature>